<evidence type="ECO:0000313" key="2">
    <source>
        <dbReference type="EMBL" id="GMN56284.1"/>
    </source>
</evidence>
<evidence type="ECO:0000256" key="1">
    <source>
        <dbReference type="SAM" id="MobiDB-lite"/>
    </source>
</evidence>
<sequence length="121" mass="12592">MEKGAKGEGKGEKGGDGERVREREEREARPKSGAWVAWWVLGRSLPGRRGRIWQETDVGGGGGLDLVPGSRGGLVAWGEKAWVNGEAAGGAPRSVFSTGAELGDGEGRRQIIGVGGGARLI</sequence>
<gene>
    <name evidence="2" type="ORF">TIFTF001_025397</name>
</gene>
<reference evidence="2" key="1">
    <citation type="submission" date="2023-07" db="EMBL/GenBank/DDBJ databases">
        <title>draft genome sequence of fig (Ficus carica).</title>
        <authorList>
            <person name="Takahashi T."/>
            <person name="Nishimura K."/>
        </authorList>
    </citation>
    <scope>NUCLEOTIDE SEQUENCE</scope>
</reference>
<dbReference type="EMBL" id="BTGU01000062">
    <property type="protein sequence ID" value="GMN56284.1"/>
    <property type="molecule type" value="Genomic_DNA"/>
</dbReference>
<accession>A0AA88ANQ0</accession>
<proteinExistence type="predicted"/>
<name>A0AA88ANQ0_FICCA</name>
<dbReference type="Proteomes" id="UP001187192">
    <property type="component" value="Unassembled WGS sequence"/>
</dbReference>
<organism evidence="2 3">
    <name type="scientific">Ficus carica</name>
    <name type="common">Common fig</name>
    <dbReference type="NCBI Taxonomy" id="3494"/>
    <lineage>
        <taxon>Eukaryota</taxon>
        <taxon>Viridiplantae</taxon>
        <taxon>Streptophyta</taxon>
        <taxon>Embryophyta</taxon>
        <taxon>Tracheophyta</taxon>
        <taxon>Spermatophyta</taxon>
        <taxon>Magnoliopsida</taxon>
        <taxon>eudicotyledons</taxon>
        <taxon>Gunneridae</taxon>
        <taxon>Pentapetalae</taxon>
        <taxon>rosids</taxon>
        <taxon>fabids</taxon>
        <taxon>Rosales</taxon>
        <taxon>Moraceae</taxon>
        <taxon>Ficeae</taxon>
        <taxon>Ficus</taxon>
    </lineage>
</organism>
<evidence type="ECO:0000313" key="3">
    <source>
        <dbReference type="Proteomes" id="UP001187192"/>
    </source>
</evidence>
<feature type="region of interest" description="Disordered" evidence="1">
    <location>
        <begin position="1"/>
        <end position="32"/>
    </location>
</feature>
<feature type="compositionally biased region" description="Basic and acidic residues" evidence="1">
    <location>
        <begin position="1"/>
        <end position="30"/>
    </location>
</feature>
<keyword evidence="3" id="KW-1185">Reference proteome</keyword>
<comment type="caution">
    <text evidence="2">The sequence shown here is derived from an EMBL/GenBank/DDBJ whole genome shotgun (WGS) entry which is preliminary data.</text>
</comment>
<dbReference type="AlphaFoldDB" id="A0AA88ANQ0"/>
<protein>
    <submittedName>
        <fullName evidence="2">Uncharacterized protein</fullName>
    </submittedName>
</protein>